<sequence length="78" mass="7911">MSVRTRSAYTVLAAGVVALVPSAALADPPAGDDRTPSCSALLEGVQDWPGQGPGDQTLFSDAYERHLLALPACAGAEG</sequence>
<gene>
    <name evidence="2" type="ORF">ACFO3M_06005</name>
</gene>
<evidence type="ECO:0000313" key="3">
    <source>
        <dbReference type="Proteomes" id="UP001596025"/>
    </source>
</evidence>
<dbReference type="EMBL" id="JBHSGR010000005">
    <property type="protein sequence ID" value="MFC4692939.1"/>
    <property type="molecule type" value="Genomic_DNA"/>
</dbReference>
<comment type="caution">
    <text evidence="2">The sequence shown here is derived from an EMBL/GenBank/DDBJ whole genome shotgun (WGS) entry which is preliminary data.</text>
</comment>
<proteinExistence type="predicted"/>
<feature type="signal peptide" evidence="1">
    <location>
        <begin position="1"/>
        <end position="26"/>
    </location>
</feature>
<dbReference type="Proteomes" id="UP001596025">
    <property type="component" value="Unassembled WGS sequence"/>
</dbReference>
<feature type="chain" id="PRO_5046242013" description="Secreted protein" evidence="1">
    <location>
        <begin position="27"/>
        <end position="78"/>
    </location>
</feature>
<evidence type="ECO:0000313" key="2">
    <source>
        <dbReference type="EMBL" id="MFC4692939.1"/>
    </source>
</evidence>
<organism evidence="2 3">
    <name type="scientific">Geodermatophilus arenarius</name>
    <dbReference type="NCBI Taxonomy" id="1137990"/>
    <lineage>
        <taxon>Bacteria</taxon>
        <taxon>Bacillati</taxon>
        <taxon>Actinomycetota</taxon>
        <taxon>Actinomycetes</taxon>
        <taxon>Geodermatophilales</taxon>
        <taxon>Geodermatophilaceae</taxon>
        <taxon>Geodermatophilus</taxon>
    </lineage>
</organism>
<keyword evidence="1" id="KW-0732">Signal</keyword>
<dbReference type="RefSeq" id="WP_387987530.1">
    <property type="nucleotide sequence ID" value="NZ_JBHSGR010000005.1"/>
</dbReference>
<evidence type="ECO:0008006" key="4">
    <source>
        <dbReference type="Google" id="ProtNLM"/>
    </source>
</evidence>
<evidence type="ECO:0000256" key="1">
    <source>
        <dbReference type="SAM" id="SignalP"/>
    </source>
</evidence>
<keyword evidence="3" id="KW-1185">Reference proteome</keyword>
<reference evidence="3" key="1">
    <citation type="journal article" date="2019" name="Int. J. Syst. Evol. Microbiol.">
        <title>The Global Catalogue of Microorganisms (GCM) 10K type strain sequencing project: providing services to taxonomists for standard genome sequencing and annotation.</title>
        <authorList>
            <consortium name="The Broad Institute Genomics Platform"/>
            <consortium name="The Broad Institute Genome Sequencing Center for Infectious Disease"/>
            <person name="Wu L."/>
            <person name="Ma J."/>
        </authorList>
    </citation>
    <scope>NUCLEOTIDE SEQUENCE [LARGE SCALE GENOMIC DNA]</scope>
    <source>
        <strain evidence="3">CCUG 62763</strain>
    </source>
</reference>
<protein>
    <recommendedName>
        <fullName evidence="4">Secreted protein</fullName>
    </recommendedName>
</protein>
<accession>A0ABV9LG63</accession>
<name>A0ABV9LG63_9ACTN</name>